<evidence type="ECO:0000256" key="2">
    <source>
        <dbReference type="ARBA" id="ARBA00009997"/>
    </source>
</evidence>
<dbReference type="Gene3D" id="3.90.1560.10">
    <property type="entry name" value="ComB-like"/>
    <property type="match status" value="1"/>
</dbReference>
<dbReference type="Pfam" id="PF04029">
    <property type="entry name" value="2-ph_phosp"/>
    <property type="match status" value="1"/>
</dbReference>
<dbReference type="InterPro" id="IPR036702">
    <property type="entry name" value="ComB-like_sf"/>
</dbReference>
<dbReference type="GO" id="GO:0050545">
    <property type="term" value="F:sulfopyruvate decarboxylase activity"/>
    <property type="evidence" value="ECO:0007669"/>
    <property type="project" value="TreeGrafter"/>
</dbReference>
<proteinExistence type="inferred from homology"/>
<evidence type="ECO:0000256" key="4">
    <source>
        <dbReference type="ARBA" id="ARBA00021948"/>
    </source>
</evidence>
<dbReference type="EMBL" id="VCQV01000009">
    <property type="protein sequence ID" value="TWP36832.1"/>
    <property type="molecule type" value="Genomic_DNA"/>
</dbReference>
<dbReference type="SUPFAM" id="SSF142823">
    <property type="entry name" value="ComB-like"/>
    <property type="match status" value="1"/>
</dbReference>
<dbReference type="GO" id="GO:0050532">
    <property type="term" value="F:2-phosphosulfolactate phosphatase activity"/>
    <property type="evidence" value="ECO:0007669"/>
    <property type="project" value="UniProtKB-EC"/>
</dbReference>
<comment type="caution">
    <text evidence="8">The sequence shown here is derived from an EMBL/GenBank/DDBJ whole genome shotgun (WGS) entry which is preliminary data.</text>
</comment>
<evidence type="ECO:0000313" key="8">
    <source>
        <dbReference type="EMBL" id="TWP36832.1"/>
    </source>
</evidence>
<dbReference type="Proteomes" id="UP000320244">
    <property type="component" value="Unassembled WGS sequence"/>
</dbReference>
<evidence type="ECO:0000256" key="5">
    <source>
        <dbReference type="ARBA" id="ARBA00022801"/>
    </source>
</evidence>
<dbReference type="AlphaFoldDB" id="A0A563E3N0"/>
<evidence type="ECO:0000256" key="3">
    <source>
        <dbReference type="ARBA" id="ARBA00012953"/>
    </source>
</evidence>
<evidence type="ECO:0000256" key="1">
    <source>
        <dbReference type="ARBA" id="ARBA00001946"/>
    </source>
</evidence>
<dbReference type="PANTHER" id="PTHR37311:SF1">
    <property type="entry name" value="2-PHOSPHOSULFOLACTATE PHOSPHATASE-RELATED"/>
    <property type="match status" value="1"/>
</dbReference>
<gene>
    <name evidence="8" type="ORF">FGL98_08745</name>
</gene>
<accession>A0A563E3N0</accession>
<evidence type="ECO:0000256" key="7">
    <source>
        <dbReference type="ARBA" id="ARBA00033711"/>
    </source>
</evidence>
<dbReference type="PANTHER" id="PTHR37311">
    <property type="entry name" value="2-PHOSPHOSULFOLACTATE PHOSPHATASE-RELATED"/>
    <property type="match status" value="1"/>
</dbReference>
<dbReference type="EC" id="3.1.3.71" evidence="3"/>
<organism evidence="8 9">
    <name type="scientific">Leekyejoonella antrihumi</name>
    <dbReference type="NCBI Taxonomy" id="1660198"/>
    <lineage>
        <taxon>Bacteria</taxon>
        <taxon>Bacillati</taxon>
        <taxon>Actinomycetota</taxon>
        <taxon>Actinomycetes</taxon>
        <taxon>Micrococcales</taxon>
        <taxon>Dermacoccaceae</taxon>
        <taxon>Leekyejoonella</taxon>
    </lineage>
</organism>
<sequence length="262" mass="27386">MTDPFGQGDYQLRLDWGPIGAQAVRAEVAVVVDVLSFSTTVCIAVERGTRVYPFRWHDGRAQAFADEHGAVLAVGRLESVVAGGARTPSLSPSGLLSLAPMPDRLVLPSPNGSTIAVVLQHDGARVVIGSLRNADAVAHWLAPQLGRDRSVALIAAGERWGGDGSLRPALEDQLGAGAILSALVSGGHGDRMSPEALAAVGLFESGRGRLREWLRDCAGGRELCARGFRSDVDVAAELNASQTVPVLVDGAFVVVSDGQPVR</sequence>
<dbReference type="InterPro" id="IPR005238">
    <property type="entry name" value="ComB-like"/>
</dbReference>
<dbReference type="GO" id="GO:0000287">
    <property type="term" value="F:magnesium ion binding"/>
    <property type="evidence" value="ECO:0007669"/>
    <property type="project" value="InterPro"/>
</dbReference>
<protein>
    <recommendedName>
        <fullName evidence="4">Probable 2-phosphosulfolactate phosphatase</fullName>
        <ecNumber evidence="3">3.1.3.71</ecNumber>
    </recommendedName>
</protein>
<keyword evidence="9" id="KW-1185">Reference proteome</keyword>
<dbReference type="OrthoDB" id="8588453at2"/>
<reference evidence="8 9" key="1">
    <citation type="submission" date="2019-05" db="EMBL/GenBank/DDBJ databases">
        <authorList>
            <person name="Lee S.D."/>
        </authorList>
    </citation>
    <scope>NUCLEOTIDE SEQUENCE [LARGE SCALE GENOMIC DNA]</scope>
    <source>
        <strain evidence="8 9">C5-26</strain>
    </source>
</reference>
<comment type="cofactor">
    <cofactor evidence="1">
        <name>Mg(2+)</name>
        <dbReference type="ChEBI" id="CHEBI:18420"/>
    </cofactor>
</comment>
<comment type="similarity">
    <text evidence="2">Belongs to the ComB family.</text>
</comment>
<dbReference type="RefSeq" id="WP_146316373.1">
    <property type="nucleotide sequence ID" value="NZ_VCQV01000009.1"/>
</dbReference>
<name>A0A563E3N0_9MICO</name>
<keyword evidence="5" id="KW-0378">Hydrolase</keyword>
<keyword evidence="6" id="KW-0460">Magnesium</keyword>
<evidence type="ECO:0000313" key="9">
    <source>
        <dbReference type="Proteomes" id="UP000320244"/>
    </source>
</evidence>
<comment type="catalytic activity">
    <reaction evidence="7">
        <text>(2R)-O-phospho-3-sulfolactate + H2O = (2R)-3-sulfolactate + phosphate</text>
        <dbReference type="Rhea" id="RHEA:23416"/>
        <dbReference type="ChEBI" id="CHEBI:15377"/>
        <dbReference type="ChEBI" id="CHEBI:15597"/>
        <dbReference type="ChEBI" id="CHEBI:43474"/>
        <dbReference type="ChEBI" id="CHEBI:58738"/>
        <dbReference type="EC" id="3.1.3.71"/>
    </reaction>
</comment>
<evidence type="ECO:0000256" key="6">
    <source>
        <dbReference type="ARBA" id="ARBA00022842"/>
    </source>
</evidence>
<reference evidence="8 9" key="2">
    <citation type="submission" date="2019-08" db="EMBL/GenBank/DDBJ databases">
        <title>Jejuicoccus antrihumi gen. nov., sp. nov., a new member of the family Dermacoccaceae isolated from a cave.</title>
        <authorList>
            <person name="Schumann P."/>
            <person name="Kim I.S."/>
        </authorList>
    </citation>
    <scope>NUCLEOTIDE SEQUENCE [LARGE SCALE GENOMIC DNA]</scope>
    <source>
        <strain evidence="8 9">C5-26</strain>
    </source>
</reference>